<organism evidence="3">
    <name type="scientific">Harpegnathos saltator</name>
    <name type="common">Jerdon's jumping ant</name>
    <dbReference type="NCBI Taxonomy" id="610380"/>
    <lineage>
        <taxon>Eukaryota</taxon>
        <taxon>Metazoa</taxon>
        <taxon>Ecdysozoa</taxon>
        <taxon>Arthropoda</taxon>
        <taxon>Hexapoda</taxon>
        <taxon>Insecta</taxon>
        <taxon>Pterygota</taxon>
        <taxon>Neoptera</taxon>
        <taxon>Endopterygota</taxon>
        <taxon>Hymenoptera</taxon>
        <taxon>Apocrita</taxon>
        <taxon>Aculeata</taxon>
        <taxon>Formicoidea</taxon>
        <taxon>Formicidae</taxon>
        <taxon>Ponerinae</taxon>
        <taxon>Ponerini</taxon>
        <taxon>Harpegnathos</taxon>
    </lineage>
</organism>
<evidence type="ECO:0000259" key="1">
    <source>
        <dbReference type="Pfam" id="PF12596"/>
    </source>
</evidence>
<evidence type="ECO:0000313" key="2">
    <source>
        <dbReference type="EMBL" id="EFN86250.1"/>
    </source>
</evidence>
<dbReference type="InParanoid" id="E2BDI0"/>
<dbReference type="AlphaFoldDB" id="E2BDI0"/>
<accession>E2BDI0</accession>
<name>E2BDI0_HARSA</name>
<evidence type="ECO:0000313" key="3">
    <source>
        <dbReference type="Proteomes" id="UP000008237"/>
    </source>
</evidence>
<keyword evidence="3" id="KW-1185">Reference proteome</keyword>
<dbReference type="OMA" id="CYLAYEH"/>
<reference evidence="2 3" key="1">
    <citation type="journal article" date="2010" name="Science">
        <title>Genomic comparison of the ants Camponotus floridanus and Harpegnathos saltator.</title>
        <authorList>
            <person name="Bonasio R."/>
            <person name="Zhang G."/>
            <person name="Ye C."/>
            <person name="Mutti N.S."/>
            <person name="Fang X."/>
            <person name="Qin N."/>
            <person name="Donahue G."/>
            <person name="Yang P."/>
            <person name="Li Q."/>
            <person name="Li C."/>
            <person name="Zhang P."/>
            <person name="Huang Z."/>
            <person name="Berger S.L."/>
            <person name="Reinberg D."/>
            <person name="Wang J."/>
            <person name="Liebig J."/>
        </authorList>
    </citation>
    <scope>NUCLEOTIDE SEQUENCE [LARGE SCALE GENOMIC DNA]</scope>
    <source>
        <strain evidence="2 3">R22 G/1</strain>
    </source>
</reference>
<protein>
    <recommendedName>
        <fullName evidence="1">Transposable element P transposase-like C-terminal domain-containing protein</fullName>
    </recommendedName>
</protein>
<dbReference type="EMBL" id="GL447635">
    <property type="protein sequence ID" value="EFN86250.1"/>
    <property type="molecule type" value="Genomic_DNA"/>
</dbReference>
<dbReference type="InterPro" id="IPR022242">
    <property type="entry name" value="TNP-like_C"/>
</dbReference>
<gene>
    <name evidence="2" type="ORF">EAI_07388</name>
</gene>
<dbReference type="Proteomes" id="UP000008237">
    <property type="component" value="Unassembled WGS sequence"/>
</dbReference>
<proteinExistence type="predicted"/>
<dbReference type="Pfam" id="PF12596">
    <property type="entry name" value="Tnp_P_element_C"/>
    <property type="match status" value="1"/>
</dbReference>
<sequence length="174" mass="20595">METESGEVCNLSTYEPNKDEANLLYDLERIDAEDMIERNALLYIAGYVAHRYRNKFTELGCSTKTLPNAQSNFWVSFIFRGNCIYPSEDFQEASNIMEREFKLFHSDTFNKEAFIFDRLTDIVCNKTNNNFAREVVACLVRTRTYIRLRKINKEITNKNILRKNRKLYKICNKQ</sequence>
<feature type="domain" description="Transposable element P transposase-like C-terminal" evidence="1">
    <location>
        <begin position="15"/>
        <end position="65"/>
    </location>
</feature>